<comment type="caution">
    <text evidence="7">The sequence shown here is derived from an EMBL/GenBank/DDBJ whole genome shotgun (WGS) entry which is preliminary data.</text>
</comment>
<dbReference type="AlphaFoldDB" id="A0A3D8IU41"/>
<dbReference type="GO" id="GO:0030677">
    <property type="term" value="C:ribonuclease P complex"/>
    <property type="evidence" value="ECO:0007669"/>
    <property type="project" value="TreeGrafter"/>
</dbReference>
<evidence type="ECO:0000256" key="2">
    <source>
        <dbReference type="ARBA" id="ARBA00022722"/>
    </source>
</evidence>
<evidence type="ECO:0000313" key="8">
    <source>
        <dbReference type="Proteomes" id="UP000257067"/>
    </source>
</evidence>
<name>A0A3D8IU41_9HELI</name>
<dbReference type="OrthoDB" id="9810867at2"/>
<evidence type="ECO:0000256" key="4">
    <source>
        <dbReference type="ARBA" id="ARBA00022801"/>
    </source>
</evidence>
<evidence type="ECO:0000256" key="6">
    <source>
        <dbReference type="NCBIfam" id="TIGR00188"/>
    </source>
</evidence>
<dbReference type="EMBL" id="NXLU01000006">
    <property type="protein sequence ID" value="RDU68798.1"/>
    <property type="molecule type" value="Genomic_DNA"/>
</dbReference>
<dbReference type="Proteomes" id="UP000257067">
    <property type="component" value="Unassembled WGS sequence"/>
</dbReference>
<dbReference type="InterPro" id="IPR000100">
    <property type="entry name" value="RNase_P"/>
</dbReference>
<protein>
    <recommendedName>
        <fullName evidence="6">Ribonuclease P protein component</fullName>
        <ecNumber evidence="6">3.1.26.5</ecNumber>
    </recommendedName>
</protein>
<evidence type="ECO:0000256" key="5">
    <source>
        <dbReference type="ARBA" id="ARBA00022884"/>
    </source>
</evidence>
<keyword evidence="3" id="KW-0255">Endonuclease</keyword>
<dbReference type="SUPFAM" id="SSF54211">
    <property type="entry name" value="Ribosomal protein S5 domain 2-like"/>
    <property type="match status" value="1"/>
</dbReference>
<dbReference type="Gene3D" id="3.30.230.10">
    <property type="match status" value="1"/>
</dbReference>
<proteinExistence type="predicted"/>
<dbReference type="Pfam" id="PF00825">
    <property type="entry name" value="Ribonuclease_P"/>
    <property type="match status" value="1"/>
</dbReference>
<evidence type="ECO:0000256" key="3">
    <source>
        <dbReference type="ARBA" id="ARBA00022759"/>
    </source>
</evidence>
<evidence type="ECO:0000313" key="7">
    <source>
        <dbReference type="EMBL" id="RDU68798.1"/>
    </source>
</evidence>
<reference evidence="7 8" key="1">
    <citation type="submission" date="2018-04" db="EMBL/GenBank/DDBJ databases">
        <title>Novel Campyloabacter and Helicobacter Species and Strains.</title>
        <authorList>
            <person name="Mannion A.J."/>
            <person name="Shen Z."/>
            <person name="Fox J.G."/>
        </authorList>
    </citation>
    <scope>NUCLEOTIDE SEQUENCE [LARGE SCALE GENOMIC DNA]</scope>
    <source>
        <strain evidence="7 8">ATCC 700242</strain>
    </source>
</reference>
<dbReference type="InterPro" id="IPR014721">
    <property type="entry name" value="Ribsml_uS5_D2-typ_fold_subgr"/>
</dbReference>
<dbReference type="EC" id="3.1.26.5" evidence="6"/>
<accession>A0A3D8IU41</accession>
<keyword evidence="1" id="KW-0819">tRNA processing</keyword>
<dbReference type="GO" id="GO:0042781">
    <property type="term" value="F:3'-tRNA processing endoribonuclease activity"/>
    <property type="evidence" value="ECO:0007669"/>
    <property type="project" value="TreeGrafter"/>
</dbReference>
<evidence type="ECO:0000256" key="1">
    <source>
        <dbReference type="ARBA" id="ARBA00022694"/>
    </source>
</evidence>
<dbReference type="PANTHER" id="PTHR33992">
    <property type="entry name" value="RIBONUCLEASE P PROTEIN COMPONENT"/>
    <property type="match status" value="1"/>
</dbReference>
<organism evidence="7 8">
    <name type="scientific">Helicobacter cholecystus</name>
    <dbReference type="NCBI Taxonomy" id="45498"/>
    <lineage>
        <taxon>Bacteria</taxon>
        <taxon>Pseudomonadati</taxon>
        <taxon>Campylobacterota</taxon>
        <taxon>Epsilonproteobacteria</taxon>
        <taxon>Campylobacterales</taxon>
        <taxon>Helicobacteraceae</taxon>
        <taxon>Helicobacter</taxon>
    </lineage>
</organism>
<dbReference type="GO" id="GO:0004526">
    <property type="term" value="F:ribonuclease P activity"/>
    <property type="evidence" value="ECO:0007669"/>
    <property type="project" value="UniProtKB-UniRule"/>
</dbReference>
<gene>
    <name evidence="7" type="primary">rnpA</name>
    <name evidence="7" type="ORF">CQA62_05255</name>
</gene>
<dbReference type="InterPro" id="IPR020568">
    <property type="entry name" value="Ribosomal_Su5_D2-typ_SF"/>
</dbReference>
<dbReference type="PANTHER" id="PTHR33992:SF1">
    <property type="entry name" value="RIBONUCLEASE P PROTEIN COMPONENT"/>
    <property type="match status" value="1"/>
</dbReference>
<dbReference type="GO" id="GO:0000049">
    <property type="term" value="F:tRNA binding"/>
    <property type="evidence" value="ECO:0007669"/>
    <property type="project" value="InterPro"/>
</dbReference>
<keyword evidence="4" id="KW-0378">Hydrolase</keyword>
<keyword evidence="8" id="KW-1185">Reference proteome</keyword>
<keyword evidence="5" id="KW-0694">RNA-binding</keyword>
<sequence length="134" mass="15960">MITLKNKVEFDFVYKNGRRHYGEFFNLYALSLRHSFQNKTFSYKEKKIFNHFLGLPKNLIFGLSVSKKVGNSPQRNLVKRRFRGFCRNYAHLFPQMIVVFMAKEGVQKMPYVEFETEILEFLSKTRGKHHALCI</sequence>
<dbReference type="RefSeq" id="WP_104723336.1">
    <property type="nucleotide sequence ID" value="NZ_FZNE01000001.1"/>
</dbReference>
<dbReference type="NCBIfam" id="TIGR00188">
    <property type="entry name" value="rnpA"/>
    <property type="match status" value="1"/>
</dbReference>
<keyword evidence="2" id="KW-0540">Nuclease</keyword>